<dbReference type="FunFam" id="1.10.240.10:FF:000001">
    <property type="entry name" value="Tyrosine--tRNA ligase"/>
    <property type="match status" value="1"/>
</dbReference>
<evidence type="ECO:0000256" key="8">
    <source>
        <dbReference type="ARBA" id="ARBA00033323"/>
    </source>
</evidence>
<dbReference type="Gene3D" id="1.10.240.10">
    <property type="entry name" value="Tyrosyl-Transfer RNA Synthetase"/>
    <property type="match status" value="1"/>
</dbReference>
<accession>A0A1M8A2L8</accession>
<dbReference type="InterPro" id="IPR002305">
    <property type="entry name" value="aa-tRNA-synth_Ic"/>
</dbReference>
<dbReference type="STRING" id="1230383.A0A1M8A2L8"/>
<proteinExistence type="inferred from homology"/>
<evidence type="ECO:0000256" key="9">
    <source>
        <dbReference type="ARBA" id="ARBA00048248"/>
    </source>
</evidence>
<evidence type="ECO:0000256" key="4">
    <source>
        <dbReference type="ARBA" id="ARBA00022840"/>
    </source>
</evidence>
<evidence type="ECO:0000256" key="5">
    <source>
        <dbReference type="ARBA" id="ARBA00022884"/>
    </source>
</evidence>
<dbReference type="InterPro" id="IPR054608">
    <property type="entry name" value="SYY-like_C"/>
</dbReference>
<dbReference type="OMA" id="YMMAKDS"/>
<dbReference type="PANTHER" id="PTHR11766:SF0">
    <property type="entry name" value="TYROSINE--TRNA LIGASE, MITOCHONDRIAL"/>
    <property type="match status" value="1"/>
</dbReference>
<keyword evidence="3 11" id="KW-0547">Nucleotide-binding</keyword>
<dbReference type="VEuPathDB" id="FungiDB:MSYG_1016"/>
<dbReference type="GO" id="GO:0004831">
    <property type="term" value="F:tyrosine-tRNA ligase activity"/>
    <property type="evidence" value="ECO:0007669"/>
    <property type="project" value="UniProtKB-EC"/>
</dbReference>
<name>A0A1M8A2L8_MALS4</name>
<dbReference type="GO" id="GO:0005829">
    <property type="term" value="C:cytosol"/>
    <property type="evidence" value="ECO:0007669"/>
    <property type="project" value="TreeGrafter"/>
</dbReference>
<dbReference type="PROSITE" id="PS00178">
    <property type="entry name" value="AA_TRNA_LIGASE_I"/>
    <property type="match status" value="1"/>
</dbReference>
<dbReference type="Pfam" id="PF22421">
    <property type="entry name" value="SYY_C-terminal"/>
    <property type="match status" value="1"/>
</dbReference>
<evidence type="ECO:0000313" key="14">
    <source>
        <dbReference type="Proteomes" id="UP000186303"/>
    </source>
</evidence>
<evidence type="ECO:0000256" key="3">
    <source>
        <dbReference type="ARBA" id="ARBA00022741"/>
    </source>
</evidence>
<evidence type="ECO:0000256" key="11">
    <source>
        <dbReference type="RuleBase" id="RU363036"/>
    </source>
</evidence>
<feature type="domain" description="Tyrosine--tRNA ligase SYY-like C-terminal" evidence="12">
    <location>
        <begin position="428"/>
        <end position="500"/>
    </location>
</feature>
<dbReference type="InterPro" id="IPR002307">
    <property type="entry name" value="Tyr-tRNA-ligase"/>
</dbReference>
<dbReference type="InterPro" id="IPR001412">
    <property type="entry name" value="aa-tRNA-synth_I_CS"/>
</dbReference>
<evidence type="ECO:0000259" key="12">
    <source>
        <dbReference type="Pfam" id="PF22421"/>
    </source>
</evidence>
<dbReference type="PROSITE" id="PS50889">
    <property type="entry name" value="S4"/>
    <property type="match status" value="1"/>
</dbReference>
<dbReference type="GO" id="GO:0006437">
    <property type="term" value="P:tyrosyl-tRNA aminoacylation"/>
    <property type="evidence" value="ECO:0007669"/>
    <property type="project" value="InterPro"/>
</dbReference>
<dbReference type="AlphaFoldDB" id="A0A1M8A2L8"/>
<keyword evidence="5 10" id="KW-0694">RNA-binding</keyword>
<keyword evidence="14" id="KW-1185">Reference proteome</keyword>
<dbReference type="CDD" id="cd00805">
    <property type="entry name" value="TyrRS_core"/>
    <property type="match status" value="1"/>
</dbReference>
<dbReference type="NCBIfam" id="TIGR00234">
    <property type="entry name" value="tyrS"/>
    <property type="match status" value="1"/>
</dbReference>
<dbReference type="InterPro" id="IPR014729">
    <property type="entry name" value="Rossmann-like_a/b/a_fold"/>
</dbReference>
<evidence type="ECO:0000256" key="2">
    <source>
        <dbReference type="ARBA" id="ARBA00022598"/>
    </source>
</evidence>
<dbReference type="EC" id="6.1.1.1" evidence="1"/>
<dbReference type="PANTHER" id="PTHR11766">
    <property type="entry name" value="TYROSYL-TRNA SYNTHETASE"/>
    <property type="match status" value="1"/>
</dbReference>
<dbReference type="GO" id="GO:0005739">
    <property type="term" value="C:mitochondrion"/>
    <property type="evidence" value="ECO:0007669"/>
    <property type="project" value="TreeGrafter"/>
</dbReference>
<dbReference type="Pfam" id="PF00579">
    <property type="entry name" value="tRNA-synt_1b"/>
    <property type="match status" value="1"/>
</dbReference>
<sequence>MLQVRAGRTFKCLSAHLCRAPATRIYARSYSVLDFLNERGLVQDTTSRALNEHLSTKNDQDKLVERTIYSGVDPSAESLHVGNLLPLITMLHLVTHGHHGLILLGGATGAIGDPSGRSTERSALDIQQLEKNVASIRSQIYQFFHNAVAYLQRRGRIRATPAPFIASRIKNEPEPLFLDSIDLKLINNLDWFRNVSALQFFAEVGRFARVNDMMARESVKTRLFPTDGHVSGMSFTEFSYQLMQAHDFSVLHKEKGCSVQVGGSDQMGNIMAGIDLIRRQKAAQLSNRAEVCMREDPAYGLTLPLLTTSTGAKFGKSAGNAVWISSTMLSDFDFYQYFLRSTDEDVERYLLALTLLPKEEVQQILSTHAENKAKRIAQIRLAEEMTELVRGEDALQRARLATQTLFESDVHSLTLKQVEFAFMNDPRLVHVPRGNTDILRLAADTKLVASRSEARRLVQQGGGLYLNNTPVKEVNAQLHDSQLLDGRFIVMRAGRTNHKIVVFT</sequence>
<reference evidence="14" key="1">
    <citation type="journal article" date="2017" name="Nucleic Acids Res.">
        <title>Proteogenomics produces comprehensive and highly accurate protein-coding gene annotation in a complete genome assembly of Malassezia sympodialis.</title>
        <authorList>
            <person name="Zhu Y."/>
            <person name="Engstroem P.G."/>
            <person name="Tellgren-Roth C."/>
            <person name="Baudo C.D."/>
            <person name="Kennell J.C."/>
            <person name="Sun S."/>
            <person name="Billmyre R.B."/>
            <person name="Schroeder M.S."/>
            <person name="Andersson A."/>
            <person name="Holm T."/>
            <person name="Sigurgeirsson B."/>
            <person name="Wu G."/>
            <person name="Sankaranarayanan S.R."/>
            <person name="Siddharthan R."/>
            <person name="Sanyal K."/>
            <person name="Lundeberg J."/>
            <person name="Nystedt B."/>
            <person name="Boekhout T."/>
            <person name="Dawson T.L. Jr."/>
            <person name="Heitman J."/>
            <person name="Scheynius A."/>
            <person name="Lehtioe J."/>
        </authorList>
    </citation>
    <scope>NUCLEOTIDE SEQUENCE [LARGE SCALE GENOMIC DNA]</scope>
    <source>
        <strain evidence="14">ATCC 42132</strain>
    </source>
</reference>
<dbReference type="InterPro" id="IPR024088">
    <property type="entry name" value="Tyr-tRNA-ligase_bac-type"/>
</dbReference>
<comment type="similarity">
    <text evidence="11">Belongs to the class-I aminoacyl-tRNA synthetase family.</text>
</comment>
<dbReference type="EMBL" id="LT671822">
    <property type="protein sequence ID" value="SHO76678.1"/>
    <property type="molecule type" value="Genomic_DNA"/>
</dbReference>
<dbReference type="Proteomes" id="UP000186303">
    <property type="component" value="Chromosome 2"/>
</dbReference>
<keyword evidence="7 11" id="KW-0030">Aminoacyl-tRNA synthetase</keyword>
<gene>
    <name evidence="13" type="ORF">MSYG_1016</name>
</gene>
<comment type="catalytic activity">
    <reaction evidence="9">
        <text>tRNA(Tyr) + L-tyrosine + ATP = L-tyrosyl-tRNA(Tyr) + AMP + diphosphate + H(+)</text>
        <dbReference type="Rhea" id="RHEA:10220"/>
        <dbReference type="Rhea" id="RHEA-COMP:9706"/>
        <dbReference type="Rhea" id="RHEA-COMP:9707"/>
        <dbReference type="ChEBI" id="CHEBI:15378"/>
        <dbReference type="ChEBI" id="CHEBI:30616"/>
        <dbReference type="ChEBI" id="CHEBI:33019"/>
        <dbReference type="ChEBI" id="CHEBI:58315"/>
        <dbReference type="ChEBI" id="CHEBI:78442"/>
        <dbReference type="ChEBI" id="CHEBI:78536"/>
        <dbReference type="ChEBI" id="CHEBI:456215"/>
        <dbReference type="EC" id="6.1.1.1"/>
    </reaction>
</comment>
<dbReference type="Gene3D" id="3.10.290.10">
    <property type="entry name" value="RNA-binding S4 domain"/>
    <property type="match status" value="1"/>
</dbReference>
<evidence type="ECO:0000256" key="10">
    <source>
        <dbReference type="PROSITE-ProRule" id="PRU00182"/>
    </source>
</evidence>
<dbReference type="InterPro" id="IPR036986">
    <property type="entry name" value="S4_RNA-bd_sf"/>
</dbReference>
<dbReference type="GO" id="GO:0003723">
    <property type="term" value="F:RNA binding"/>
    <property type="evidence" value="ECO:0007669"/>
    <property type="project" value="UniProtKB-KW"/>
</dbReference>
<dbReference type="Gene3D" id="3.40.50.620">
    <property type="entry name" value="HUPs"/>
    <property type="match status" value="1"/>
</dbReference>
<dbReference type="GO" id="GO:0005524">
    <property type="term" value="F:ATP binding"/>
    <property type="evidence" value="ECO:0007669"/>
    <property type="project" value="UniProtKB-KW"/>
</dbReference>
<dbReference type="OrthoDB" id="337870at2759"/>
<organism evidence="13 14">
    <name type="scientific">Malassezia sympodialis (strain ATCC 42132)</name>
    <name type="common">Atopic eczema-associated yeast</name>
    <dbReference type="NCBI Taxonomy" id="1230383"/>
    <lineage>
        <taxon>Eukaryota</taxon>
        <taxon>Fungi</taxon>
        <taxon>Dikarya</taxon>
        <taxon>Basidiomycota</taxon>
        <taxon>Ustilaginomycotina</taxon>
        <taxon>Malasseziomycetes</taxon>
        <taxon>Malasseziales</taxon>
        <taxon>Malasseziaceae</taxon>
        <taxon>Malassezia</taxon>
    </lineage>
</organism>
<dbReference type="SUPFAM" id="SSF52374">
    <property type="entry name" value="Nucleotidylyl transferase"/>
    <property type="match status" value="1"/>
</dbReference>
<evidence type="ECO:0000256" key="1">
    <source>
        <dbReference type="ARBA" id="ARBA00013160"/>
    </source>
</evidence>
<evidence type="ECO:0000313" key="13">
    <source>
        <dbReference type="EMBL" id="SHO76678.1"/>
    </source>
</evidence>
<evidence type="ECO:0000256" key="7">
    <source>
        <dbReference type="ARBA" id="ARBA00023146"/>
    </source>
</evidence>
<keyword evidence="6 11" id="KW-0648">Protein biosynthesis</keyword>
<keyword evidence="2 11" id="KW-0436">Ligase</keyword>
<evidence type="ECO:0000256" key="6">
    <source>
        <dbReference type="ARBA" id="ARBA00022917"/>
    </source>
</evidence>
<dbReference type="SUPFAM" id="SSF55174">
    <property type="entry name" value="Alpha-L RNA-binding motif"/>
    <property type="match status" value="1"/>
</dbReference>
<keyword evidence="4 11" id="KW-0067">ATP-binding</keyword>
<protein>
    <recommendedName>
        <fullName evidence="1">tyrosine--tRNA ligase</fullName>
        <ecNumber evidence="1">6.1.1.1</ecNumber>
    </recommendedName>
    <alternativeName>
        <fullName evidence="8">Tyrosyl-tRNA synthetase</fullName>
    </alternativeName>
</protein>